<feature type="domain" description="Fungal lipase-type" evidence="1">
    <location>
        <begin position="116"/>
        <end position="217"/>
    </location>
</feature>
<dbReference type="RefSeq" id="WP_041750741.1">
    <property type="nucleotide sequence ID" value="NZ_JABFDP010000014.1"/>
</dbReference>
<evidence type="ECO:0000313" key="2">
    <source>
        <dbReference type="EMBL" id="MBR1136739.1"/>
    </source>
</evidence>
<dbReference type="InterPro" id="IPR029058">
    <property type="entry name" value="AB_hydrolase_fold"/>
</dbReference>
<accession>A0ABS5G638</accession>
<comment type="caution">
    <text evidence="2">The sequence shown here is derived from an EMBL/GenBank/DDBJ whole genome shotgun (WGS) entry which is preliminary data.</text>
</comment>
<protein>
    <submittedName>
        <fullName evidence="2">Lipase family protein</fullName>
    </submittedName>
</protein>
<keyword evidence="3" id="KW-1185">Reference proteome</keyword>
<organism evidence="2 3">
    <name type="scientific">Bradyrhizobium denitrificans</name>
    <dbReference type="NCBI Taxonomy" id="2734912"/>
    <lineage>
        <taxon>Bacteria</taxon>
        <taxon>Pseudomonadati</taxon>
        <taxon>Pseudomonadota</taxon>
        <taxon>Alphaproteobacteria</taxon>
        <taxon>Hyphomicrobiales</taxon>
        <taxon>Nitrobacteraceae</taxon>
        <taxon>Bradyrhizobium</taxon>
    </lineage>
</organism>
<dbReference type="InterPro" id="IPR051218">
    <property type="entry name" value="Sec_MonoDiacylglyc_Lipase"/>
</dbReference>
<proteinExistence type="predicted"/>
<dbReference type="EMBL" id="JAFCLK010000011">
    <property type="protein sequence ID" value="MBR1136739.1"/>
    <property type="molecule type" value="Genomic_DNA"/>
</dbReference>
<evidence type="ECO:0000259" key="1">
    <source>
        <dbReference type="Pfam" id="PF01764"/>
    </source>
</evidence>
<gene>
    <name evidence="2" type="ORF">JQ619_13255</name>
</gene>
<dbReference type="InterPro" id="IPR002921">
    <property type="entry name" value="Fungal_lipase-type"/>
</dbReference>
<dbReference type="PANTHER" id="PTHR45856:SF24">
    <property type="entry name" value="FUNGAL LIPASE-LIKE DOMAIN-CONTAINING PROTEIN"/>
    <property type="match status" value="1"/>
</dbReference>
<reference evidence="3" key="1">
    <citation type="journal article" date="2021" name="ISME J.">
        <title>Evolutionary origin and ecological implication of a unique nif island in free-living Bradyrhizobium lineages.</title>
        <authorList>
            <person name="Tao J."/>
        </authorList>
    </citation>
    <scope>NUCLEOTIDE SEQUENCE [LARGE SCALE GENOMIC DNA]</scope>
    <source>
        <strain evidence="3">SZCCT0094</strain>
    </source>
</reference>
<evidence type="ECO:0000313" key="3">
    <source>
        <dbReference type="Proteomes" id="UP001314635"/>
    </source>
</evidence>
<name>A0ABS5G638_9BRAD</name>
<dbReference type="PANTHER" id="PTHR45856">
    <property type="entry name" value="ALPHA/BETA-HYDROLASES SUPERFAMILY PROTEIN"/>
    <property type="match status" value="1"/>
</dbReference>
<dbReference type="SUPFAM" id="SSF53474">
    <property type="entry name" value="alpha/beta-Hydrolases"/>
    <property type="match status" value="1"/>
</dbReference>
<dbReference type="Proteomes" id="UP001314635">
    <property type="component" value="Unassembled WGS sequence"/>
</dbReference>
<dbReference type="Gene3D" id="3.40.50.1820">
    <property type="entry name" value="alpha/beta hydrolase"/>
    <property type="match status" value="1"/>
</dbReference>
<sequence>MSTLVEIDPDEYDPAAFEGFSATAAGFKVANARALMWFCQLAYETHRIATVQAVYPLWGFRSVVPFIARKSSLNGSFETCGLIGERDDAVILAFAGTDPGIWQNLATDLTLLPRAGSDIHEGFRRAAAAAQSEIEAAIQLAQQTRKAFFIAGHSLGAALAALAATTALAKNSPPTAIYAFGMPRVGGEQFRAAYDPSLGALTYRLVYGLDLVARVPPSLAGFRHLGRALLCDAGAKFDEAQPLTPIGTDDPQFSQQLAKMIERGFGNLLSGHLLSPAGPGTFGSLFRFIPPEIRDHLQDSYWKALSP</sequence>
<dbReference type="Pfam" id="PF01764">
    <property type="entry name" value="Lipase_3"/>
    <property type="match status" value="1"/>
</dbReference>